<dbReference type="Proteomes" id="UP000295662">
    <property type="component" value="Unassembled WGS sequence"/>
</dbReference>
<accession>A0A4R7S7A4</accession>
<evidence type="ECO:0000313" key="2">
    <source>
        <dbReference type="Proteomes" id="UP000295662"/>
    </source>
</evidence>
<name>A0A4R7S7A4_9BACT</name>
<proteinExistence type="predicted"/>
<dbReference type="RefSeq" id="WP_133794849.1">
    <property type="nucleotide sequence ID" value="NZ_SOCA01000002.1"/>
</dbReference>
<keyword evidence="2" id="KW-1185">Reference proteome</keyword>
<reference evidence="1 2" key="1">
    <citation type="submission" date="2019-03" db="EMBL/GenBank/DDBJ databases">
        <title>Genomic Encyclopedia of Archaeal and Bacterial Type Strains, Phase II (KMG-II): from individual species to whole genera.</title>
        <authorList>
            <person name="Goeker M."/>
        </authorList>
    </citation>
    <scope>NUCLEOTIDE SEQUENCE [LARGE SCALE GENOMIC DNA]</scope>
    <source>
        <strain evidence="1 2">ATCC 25309</strain>
    </source>
</reference>
<gene>
    <name evidence="1" type="ORF">EI77_01845</name>
</gene>
<protein>
    <submittedName>
        <fullName evidence="1">Uncharacterized protein</fullName>
    </submittedName>
</protein>
<comment type="caution">
    <text evidence="1">The sequence shown here is derived from an EMBL/GenBank/DDBJ whole genome shotgun (WGS) entry which is preliminary data.</text>
</comment>
<dbReference type="AlphaFoldDB" id="A0A4R7S7A4"/>
<organism evidence="1 2">
    <name type="scientific">Prosthecobacter fusiformis</name>
    <dbReference type="NCBI Taxonomy" id="48464"/>
    <lineage>
        <taxon>Bacteria</taxon>
        <taxon>Pseudomonadati</taxon>
        <taxon>Verrucomicrobiota</taxon>
        <taxon>Verrucomicrobiia</taxon>
        <taxon>Verrucomicrobiales</taxon>
        <taxon>Verrucomicrobiaceae</taxon>
        <taxon>Prosthecobacter</taxon>
    </lineage>
</organism>
<sequence>MNSQDPIKNEYKDGLMAQLDSTESSSNRLNMLIELFEEYIERFFGFTQFDPDDISELMDGPLWTMIRVAAQQCHAEFSREVIIPQNKTDSLVLKMNDTLTFYEKNSKTMVDLDIMHDALKSITHSWRGLINDHLGNKN</sequence>
<evidence type="ECO:0000313" key="1">
    <source>
        <dbReference type="EMBL" id="TDU73375.1"/>
    </source>
</evidence>
<dbReference type="EMBL" id="SOCA01000002">
    <property type="protein sequence ID" value="TDU73375.1"/>
    <property type="molecule type" value="Genomic_DNA"/>
</dbReference>